<sequence length="238" mass="25491">MGDRPASTTAERLRTLLLAESSLDVVAAQRRVQLIGRHEVGNDGLLKLSVPGDSVLAFEIISSGGRLPALIEITDVAAVAMRDRVRARASLAGALSVVPGPVGDGGTEVTVVLELAAAELAERGEVTAVTPEAFAAAVPDPLADREANLLCHLVSAHADLVAWLARLVPADRLHGVRRVHPLRLDRYGIELRLEFPSRERDVRLWFSSPAETAGDAPSRLLELLARARACRRARPTAH</sequence>
<proteinExistence type="predicted"/>
<dbReference type="AlphaFoldDB" id="A0A8J3YHE7"/>
<dbReference type="Proteomes" id="UP000619260">
    <property type="component" value="Unassembled WGS sequence"/>
</dbReference>
<accession>A0A8J3YHE7</accession>
<dbReference type="InterPro" id="IPR037119">
    <property type="entry name" value="Haem_oxidase_HugZ-like_sf"/>
</dbReference>
<dbReference type="InterPro" id="IPR019595">
    <property type="entry name" value="DUF2470"/>
</dbReference>
<reference evidence="2" key="1">
    <citation type="submission" date="2021-01" db="EMBL/GenBank/DDBJ databases">
        <title>Whole genome shotgun sequence of Virgisporangium aliadipatigenens NBRC 105644.</title>
        <authorList>
            <person name="Komaki H."/>
            <person name="Tamura T."/>
        </authorList>
    </citation>
    <scope>NUCLEOTIDE SEQUENCE</scope>
    <source>
        <strain evidence="2">NBRC 105644</strain>
    </source>
</reference>
<keyword evidence="3" id="KW-1185">Reference proteome</keyword>
<dbReference type="Gene3D" id="3.20.180.10">
    <property type="entry name" value="PNP-oxidase-like"/>
    <property type="match status" value="1"/>
</dbReference>
<protein>
    <recommendedName>
        <fullName evidence="1">DUF2470 domain-containing protein</fullName>
    </recommendedName>
</protein>
<feature type="domain" description="DUF2470" evidence="1">
    <location>
        <begin position="148"/>
        <end position="223"/>
    </location>
</feature>
<evidence type="ECO:0000259" key="1">
    <source>
        <dbReference type="Pfam" id="PF10615"/>
    </source>
</evidence>
<dbReference type="EMBL" id="BOPF01000004">
    <property type="protein sequence ID" value="GIJ44477.1"/>
    <property type="molecule type" value="Genomic_DNA"/>
</dbReference>
<dbReference type="Pfam" id="PF10615">
    <property type="entry name" value="DUF2470"/>
    <property type="match status" value="1"/>
</dbReference>
<evidence type="ECO:0000313" key="2">
    <source>
        <dbReference type="EMBL" id="GIJ44477.1"/>
    </source>
</evidence>
<gene>
    <name evidence="2" type="ORF">Val02_13630</name>
</gene>
<evidence type="ECO:0000313" key="3">
    <source>
        <dbReference type="Proteomes" id="UP000619260"/>
    </source>
</evidence>
<comment type="caution">
    <text evidence="2">The sequence shown here is derived from an EMBL/GenBank/DDBJ whole genome shotgun (WGS) entry which is preliminary data.</text>
</comment>
<name>A0A8J3YHE7_9ACTN</name>
<dbReference type="SUPFAM" id="SSF50475">
    <property type="entry name" value="FMN-binding split barrel"/>
    <property type="match status" value="1"/>
</dbReference>
<organism evidence="2 3">
    <name type="scientific">Virgisporangium aliadipatigenens</name>
    <dbReference type="NCBI Taxonomy" id="741659"/>
    <lineage>
        <taxon>Bacteria</taxon>
        <taxon>Bacillati</taxon>
        <taxon>Actinomycetota</taxon>
        <taxon>Actinomycetes</taxon>
        <taxon>Micromonosporales</taxon>
        <taxon>Micromonosporaceae</taxon>
        <taxon>Virgisporangium</taxon>
    </lineage>
</organism>
<dbReference type="RefSeq" id="WP_203898054.1">
    <property type="nucleotide sequence ID" value="NZ_BOPF01000004.1"/>
</dbReference>